<dbReference type="RefSeq" id="WP_243066006.1">
    <property type="nucleotide sequence ID" value="NZ_JAIVFK010000029.1"/>
</dbReference>
<evidence type="ECO:0000313" key="1">
    <source>
        <dbReference type="EMBL" id="MCI4681971.1"/>
    </source>
</evidence>
<organism evidence="1 2">
    <name type="scientific">Candidatus Rhodoblastus alkanivorans</name>
    <dbReference type="NCBI Taxonomy" id="2954117"/>
    <lineage>
        <taxon>Bacteria</taxon>
        <taxon>Pseudomonadati</taxon>
        <taxon>Pseudomonadota</taxon>
        <taxon>Alphaproteobacteria</taxon>
        <taxon>Hyphomicrobiales</taxon>
        <taxon>Rhodoblastaceae</taxon>
        <taxon>Rhodoblastus</taxon>
    </lineage>
</organism>
<protein>
    <submittedName>
        <fullName evidence="1">Uncharacterized protein</fullName>
    </submittedName>
</protein>
<dbReference type="EMBL" id="JAIVFP010000001">
    <property type="protein sequence ID" value="MCI4681971.1"/>
    <property type="molecule type" value="Genomic_DNA"/>
</dbReference>
<gene>
    <name evidence="1" type="ORF">K2U94_04205</name>
</gene>
<dbReference type="Proteomes" id="UP001139104">
    <property type="component" value="Unassembled WGS sequence"/>
</dbReference>
<sequence>MRRLGSIDFRRRFIGFVGPAALALVYSTGARAGDDRWGWNYCAPPYRPSCVEPDKLRKAIDESCKKSVEAYVAAVFRYRTCLAKESERAVREANETIDRVKCLMDEHNCPGEKH</sequence>
<reference evidence="1" key="1">
    <citation type="journal article" date="2022" name="ISME J.">
        <title>Identification of active gaseous-alkane degraders at natural gas seeps.</title>
        <authorList>
            <person name="Farhan Ul Haque M."/>
            <person name="Hernandez M."/>
            <person name="Crombie A.T."/>
            <person name="Murrell J.C."/>
        </authorList>
    </citation>
    <scope>NUCLEOTIDE SEQUENCE</scope>
    <source>
        <strain evidence="1">PC2</strain>
    </source>
</reference>
<evidence type="ECO:0000313" key="2">
    <source>
        <dbReference type="Proteomes" id="UP001139104"/>
    </source>
</evidence>
<keyword evidence="2" id="KW-1185">Reference proteome</keyword>
<proteinExistence type="predicted"/>
<accession>A0ABS9Z2T9</accession>
<name>A0ABS9Z2T9_9HYPH</name>
<comment type="caution">
    <text evidence="1">The sequence shown here is derived from an EMBL/GenBank/DDBJ whole genome shotgun (WGS) entry which is preliminary data.</text>
</comment>